<dbReference type="GO" id="GO:0000049">
    <property type="term" value="F:tRNA binding"/>
    <property type="evidence" value="ECO:0007669"/>
    <property type="project" value="UniProtKB-KW"/>
</dbReference>
<keyword evidence="4" id="KW-0694">RNA-binding</keyword>
<dbReference type="PROSITE" id="PS01195">
    <property type="entry name" value="PEPT_TRNA_HYDROL_1"/>
    <property type="match status" value="1"/>
</dbReference>
<dbReference type="NCBIfam" id="TIGR00447">
    <property type="entry name" value="pth"/>
    <property type="match status" value="1"/>
</dbReference>
<dbReference type="Gene3D" id="3.40.50.1470">
    <property type="entry name" value="Peptidyl-tRNA hydrolase"/>
    <property type="match status" value="1"/>
</dbReference>
<evidence type="ECO:0000256" key="1">
    <source>
        <dbReference type="ARBA" id="ARBA00013260"/>
    </source>
</evidence>
<gene>
    <name evidence="9" type="ORF">COT67_02785</name>
</gene>
<comment type="similarity">
    <text evidence="5 8">Belongs to the PTH family.</text>
</comment>
<accession>A0A2H0WKT1</accession>
<sequence>MYYIVGLGNPGKEYENTRHNTGRMFVEFFCKKQKFDDFKIDKKTLSLKTEGKAGKEKITCFLPETFMNKSGLALKKIVTSKKSAKKLIVVHDDLDLALANYKISFGKGSAGHKGVESVMAAVKTKDFYRIRIGISPACAGRPATPKGKLKKPKGEKKVLDFLMGKFKPKEMAVLKTIMEEAGKDVEKIMGA</sequence>
<comment type="caution">
    <text evidence="9">The sequence shown here is derived from an EMBL/GenBank/DDBJ whole genome shotgun (WGS) entry which is preliminary data.</text>
</comment>
<proteinExistence type="inferred from homology"/>
<dbReference type="CDD" id="cd00462">
    <property type="entry name" value="PTH"/>
    <property type="match status" value="1"/>
</dbReference>
<dbReference type="SUPFAM" id="SSF53178">
    <property type="entry name" value="Peptidyl-tRNA hydrolase-like"/>
    <property type="match status" value="1"/>
</dbReference>
<dbReference type="Pfam" id="PF01195">
    <property type="entry name" value="Pept_tRNA_hydro"/>
    <property type="match status" value="1"/>
</dbReference>
<dbReference type="InterPro" id="IPR036416">
    <property type="entry name" value="Pept_tRNA_hydro_sf"/>
</dbReference>
<evidence type="ECO:0000256" key="7">
    <source>
        <dbReference type="RuleBase" id="RU000673"/>
    </source>
</evidence>
<comment type="catalytic activity">
    <reaction evidence="7">
        <text>an N-acyl-L-alpha-aminoacyl-tRNA + H2O = an N-acyl-L-amino acid + a tRNA + H(+)</text>
        <dbReference type="Rhea" id="RHEA:54448"/>
        <dbReference type="Rhea" id="RHEA-COMP:10123"/>
        <dbReference type="Rhea" id="RHEA-COMP:13883"/>
        <dbReference type="ChEBI" id="CHEBI:15377"/>
        <dbReference type="ChEBI" id="CHEBI:15378"/>
        <dbReference type="ChEBI" id="CHEBI:59874"/>
        <dbReference type="ChEBI" id="CHEBI:78442"/>
        <dbReference type="ChEBI" id="CHEBI:138191"/>
        <dbReference type="EC" id="3.1.1.29"/>
    </reaction>
</comment>
<protein>
    <recommendedName>
        <fullName evidence="6 7">Peptidyl-tRNA hydrolase</fullName>
        <ecNumber evidence="1 7">3.1.1.29</ecNumber>
    </recommendedName>
</protein>
<evidence type="ECO:0000256" key="3">
    <source>
        <dbReference type="ARBA" id="ARBA00022801"/>
    </source>
</evidence>
<dbReference type="Proteomes" id="UP000230353">
    <property type="component" value="Unassembled WGS sequence"/>
</dbReference>
<evidence type="ECO:0000256" key="5">
    <source>
        <dbReference type="ARBA" id="ARBA00038063"/>
    </source>
</evidence>
<organism evidence="9 10">
    <name type="scientific">Candidatus Tagabacteria bacterium CG09_land_8_20_14_0_10_41_14</name>
    <dbReference type="NCBI Taxonomy" id="1975021"/>
    <lineage>
        <taxon>Bacteria</taxon>
        <taxon>Candidatus Tagaibacteriota</taxon>
    </lineage>
</organism>
<dbReference type="EC" id="3.1.1.29" evidence="1 7"/>
<dbReference type="AlphaFoldDB" id="A0A2H0WKT1"/>
<dbReference type="EMBL" id="PEZL01000039">
    <property type="protein sequence ID" value="PIS13261.1"/>
    <property type="molecule type" value="Genomic_DNA"/>
</dbReference>
<evidence type="ECO:0000313" key="9">
    <source>
        <dbReference type="EMBL" id="PIS13261.1"/>
    </source>
</evidence>
<keyword evidence="3 7" id="KW-0378">Hydrolase</keyword>
<dbReference type="PANTHER" id="PTHR17224">
    <property type="entry name" value="PEPTIDYL-TRNA HYDROLASE"/>
    <property type="match status" value="1"/>
</dbReference>
<reference evidence="10" key="1">
    <citation type="submission" date="2017-09" db="EMBL/GenBank/DDBJ databases">
        <title>Depth-based differentiation of microbial function through sediment-hosted aquifers and enrichment of novel symbionts in the deep terrestrial subsurface.</title>
        <authorList>
            <person name="Probst A.J."/>
            <person name="Ladd B."/>
            <person name="Jarett J.K."/>
            <person name="Geller-Mcgrath D.E."/>
            <person name="Sieber C.M.K."/>
            <person name="Emerson J.B."/>
            <person name="Anantharaman K."/>
            <person name="Thomas B.C."/>
            <person name="Malmstrom R."/>
            <person name="Stieglmeier M."/>
            <person name="Klingl A."/>
            <person name="Woyke T."/>
            <person name="Ryan C.M."/>
            <person name="Banfield J.F."/>
        </authorList>
    </citation>
    <scope>NUCLEOTIDE SEQUENCE [LARGE SCALE GENOMIC DNA]</scope>
</reference>
<evidence type="ECO:0000256" key="8">
    <source>
        <dbReference type="RuleBase" id="RU004320"/>
    </source>
</evidence>
<name>A0A2H0WKT1_9BACT</name>
<evidence type="ECO:0000313" key="10">
    <source>
        <dbReference type="Proteomes" id="UP000230353"/>
    </source>
</evidence>
<evidence type="ECO:0000256" key="4">
    <source>
        <dbReference type="ARBA" id="ARBA00022884"/>
    </source>
</evidence>
<evidence type="ECO:0000256" key="2">
    <source>
        <dbReference type="ARBA" id="ARBA00022555"/>
    </source>
</evidence>
<dbReference type="InterPro" id="IPR018171">
    <property type="entry name" value="Pept_tRNA_hydro_CS"/>
</dbReference>
<dbReference type="InterPro" id="IPR001328">
    <property type="entry name" value="Pept_tRNA_hydro"/>
</dbReference>
<dbReference type="GO" id="GO:0004045">
    <property type="term" value="F:peptidyl-tRNA hydrolase activity"/>
    <property type="evidence" value="ECO:0007669"/>
    <property type="project" value="UniProtKB-EC"/>
</dbReference>
<dbReference type="PANTHER" id="PTHR17224:SF1">
    <property type="entry name" value="PEPTIDYL-TRNA HYDROLASE"/>
    <property type="match status" value="1"/>
</dbReference>
<keyword evidence="2" id="KW-0820">tRNA-binding</keyword>
<evidence type="ECO:0000256" key="6">
    <source>
        <dbReference type="ARBA" id="ARBA00050038"/>
    </source>
</evidence>